<dbReference type="AlphaFoldDB" id="A0A0F9SN59"/>
<comment type="caution">
    <text evidence="1">The sequence shown here is derived from an EMBL/GenBank/DDBJ whole genome shotgun (WGS) entry which is preliminary data.</text>
</comment>
<gene>
    <name evidence="1" type="ORF">LCGC14_0754660</name>
</gene>
<evidence type="ECO:0008006" key="2">
    <source>
        <dbReference type="Google" id="ProtNLM"/>
    </source>
</evidence>
<organism evidence="1">
    <name type="scientific">marine sediment metagenome</name>
    <dbReference type="NCBI Taxonomy" id="412755"/>
    <lineage>
        <taxon>unclassified sequences</taxon>
        <taxon>metagenomes</taxon>
        <taxon>ecological metagenomes</taxon>
    </lineage>
</organism>
<dbReference type="EMBL" id="LAZR01001838">
    <property type="protein sequence ID" value="KKN38321.1"/>
    <property type="molecule type" value="Genomic_DNA"/>
</dbReference>
<reference evidence="1" key="1">
    <citation type="journal article" date="2015" name="Nature">
        <title>Complex archaea that bridge the gap between prokaryotes and eukaryotes.</title>
        <authorList>
            <person name="Spang A."/>
            <person name="Saw J.H."/>
            <person name="Jorgensen S.L."/>
            <person name="Zaremba-Niedzwiedzka K."/>
            <person name="Martijn J."/>
            <person name="Lind A.E."/>
            <person name="van Eijk R."/>
            <person name="Schleper C."/>
            <person name="Guy L."/>
            <person name="Ettema T.J."/>
        </authorList>
    </citation>
    <scope>NUCLEOTIDE SEQUENCE</scope>
</reference>
<proteinExistence type="predicted"/>
<sequence>MINPYAAAAVLAALAAGGVYLVTKRRPTVLLKESPPTMADFDGLSEKMEKMIQAVEKSKTATPQYVNMLSKVAIKSGLPWTGTRLQVNKVHRLREMGGWPYIIKAGDTGSKLAQIYAGNALRWRELVGRKTSLGPLVEYVGKSGWAQLKPWKVGQRIMLPTSWDRKTQPPKTGPTPPPGWGEIYEMMGFGETPAEKQAAEEKEAAKQALLVELAKQELLEELGEA</sequence>
<protein>
    <recommendedName>
        <fullName evidence="2">LysM domain-containing protein</fullName>
    </recommendedName>
</protein>
<evidence type="ECO:0000313" key="1">
    <source>
        <dbReference type="EMBL" id="KKN38321.1"/>
    </source>
</evidence>
<name>A0A0F9SN59_9ZZZZ</name>
<accession>A0A0F9SN59</accession>